<name>A0A2K8T531_9NOSO</name>
<dbReference type="OrthoDB" id="9768004at2"/>
<dbReference type="KEGG" id="nfl:COO91_08232"/>
<feature type="domain" description="vWA-MoxR associated protein N-terminal HTH" evidence="2">
    <location>
        <begin position="1"/>
        <end position="84"/>
    </location>
</feature>
<evidence type="ECO:0000259" key="1">
    <source>
        <dbReference type="Pfam" id="PF03781"/>
    </source>
</evidence>
<dbReference type="Pfam" id="PF03781">
    <property type="entry name" value="FGE-sulfatase"/>
    <property type="match status" value="1"/>
</dbReference>
<accession>A0A2K8T531</accession>
<dbReference type="PANTHER" id="PTHR23150">
    <property type="entry name" value="SULFATASE MODIFYING FACTOR 1, 2"/>
    <property type="match status" value="1"/>
</dbReference>
<dbReference type="InterPro" id="IPR051043">
    <property type="entry name" value="Sulfatase_Mod_Factor_Kinase"/>
</dbReference>
<dbReference type="EMBL" id="CP024785">
    <property type="protein sequence ID" value="AUB42125.1"/>
    <property type="molecule type" value="Genomic_DNA"/>
</dbReference>
<dbReference type="RefSeq" id="WP_100902264.1">
    <property type="nucleotide sequence ID" value="NZ_CAWNNC010000001.1"/>
</dbReference>
<organism evidence="3 4">
    <name type="scientific">Nostoc flagelliforme CCNUN1</name>
    <dbReference type="NCBI Taxonomy" id="2038116"/>
    <lineage>
        <taxon>Bacteria</taxon>
        <taxon>Bacillati</taxon>
        <taxon>Cyanobacteriota</taxon>
        <taxon>Cyanophyceae</taxon>
        <taxon>Nostocales</taxon>
        <taxon>Nostocaceae</taxon>
        <taxon>Nostoc</taxon>
    </lineage>
</organism>
<dbReference type="AlphaFoldDB" id="A0A2K8T531"/>
<proteinExistence type="predicted"/>
<evidence type="ECO:0000259" key="2">
    <source>
        <dbReference type="Pfam" id="PF26355"/>
    </source>
</evidence>
<dbReference type="PANTHER" id="PTHR23150:SF19">
    <property type="entry name" value="FORMYLGLYCINE-GENERATING ENZYME"/>
    <property type="match status" value="1"/>
</dbReference>
<dbReference type="InterPro" id="IPR058651">
    <property type="entry name" value="HTH_VMAP-M9"/>
</dbReference>
<dbReference type="GO" id="GO:0120147">
    <property type="term" value="F:formylglycine-generating oxidase activity"/>
    <property type="evidence" value="ECO:0007669"/>
    <property type="project" value="TreeGrafter"/>
</dbReference>
<dbReference type="SUPFAM" id="SSF56436">
    <property type="entry name" value="C-type lectin-like"/>
    <property type="match status" value="1"/>
</dbReference>
<dbReference type="Gene3D" id="3.90.1580.10">
    <property type="entry name" value="paralog of FGE (formylglycine-generating enzyme)"/>
    <property type="match status" value="1"/>
</dbReference>
<dbReference type="Proteomes" id="UP000232003">
    <property type="component" value="Chromosome"/>
</dbReference>
<keyword evidence="4" id="KW-1185">Reference proteome</keyword>
<reference evidence="3 4" key="1">
    <citation type="submission" date="2017-11" db="EMBL/GenBank/DDBJ databases">
        <title>Complete genome of a free-living desiccation-tolerant cyanobacterium and its photosynthetic adaptation to extreme terrestrial habitat.</title>
        <authorList>
            <person name="Shang J."/>
        </authorList>
    </citation>
    <scope>NUCLEOTIDE SEQUENCE [LARGE SCALE GENOMIC DNA]</scope>
    <source>
        <strain evidence="3 4">CCNUN1</strain>
    </source>
</reference>
<evidence type="ECO:0000313" key="3">
    <source>
        <dbReference type="EMBL" id="AUB42125.1"/>
    </source>
</evidence>
<evidence type="ECO:0000313" key="4">
    <source>
        <dbReference type="Proteomes" id="UP000232003"/>
    </source>
</evidence>
<dbReference type="InterPro" id="IPR042095">
    <property type="entry name" value="SUMF_sf"/>
</dbReference>
<sequence length="396" mass="44926">MNFEEALEVANEAVFVEVGRRLSKVEVAILKGSWDNLTYEEIASAANYSVAYVKRHAGPELWKLLAEALAEKVSKNNFRFALERKWHRHLNSTLTTVNPKEKFKLVINRTQKTAQYYVEDLGNEIKLNMVLIKSGSFLMGSPEDELERSDSESPQHLVNINQFCISKYPITQAQWKGVAALPQVNIELEADPSNFKGEERPVEQVSWYDAVEFCDRLSSHTKRQYRLPSEAEWEYVCRAGTTTPFHFGETITTDVANYDGTDDEEHKWSGSYGRGPKGIYRGETTVVGSFEVANAFGLYDMHGNVWEWCLDDWHDNYEGAPTDGSAWVDDNNNLSQKQGRAVLRGGSWINNPENCRSASRNNNNTRDNHNNNIGFRIVCAAGMSLHRESRQVGICP</sequence>
<protein>
    <submittedName>
        <fullName evidence="3">Formylglycine-generating enzyme, required for sulfatase activity, containings SUMF1/FGE domain</fullName>
    </submittedName>
</protein>
<dbReference type="Pfam" id="PF26355">
    <property type="entry name" value="HTH_VMAP-M9"/>
    <property type="match status" value="1"/>
</dbReference>
<dbReference type="InterPro" id="IPR016187">
    <property type="entry name" value="CTDL_fold"/>
</dbReference>
<gene>
    <name evidence="3" type="ORF">COO91_08232</name>
</gene>
<feature type="domain" description="Sulfatase-modifying factor enzyme-like" evidence="1">
    <location>
        <begin position="128"/>
        <end position="378"/>
    </location>
</feature>
<dbReference type="InterPro" id="IPR005532">
    <property type="entry name" value="SUMF_dom"/>
</dbReference>